<keyword evidence="2" id="KW-0217">Developmental protein</keyword>
<dbReference type="GO" id="GO:0005634">
    <property type="term" value="C:nucleus"/>
    <property type="evidence" value="ECO:0007669"/>
    <property type="project" value="UniProtKB-SubCell"/>
</dbReference>
<keyword evidence="3" id="KW-0539">Nucleus</keyword>
<accession>A0A835TF63</accession>
<keyword evidence="6" id="KW-1185">Reference proteome</keyword>
<comment type="caution">
    <text evidence="5">The sequence shown here is derived from an EMBL/GenBank/DDBJ whole genome shotgun (WGS) entry which is preliminary data.</text>
</comment>
<evidence type="ECO:0000256" key="1">
    <source>
        <dbReference type="ARBA" id="ARBA00004123"/>
    </source>
</evidence>
<organism evidence="5 6">
    <name type="scientific">Chlamydomonas incerta</name>
    <dbReference type="NCBI Taxonomy" id="51695"/>
    <lineage>
        <taxon>Eukaryota</taxon>
        <taxon>Viridiplantae</taxon>
        <taxon>Chlorophyta</taxon>
        <taxon>core chlorophytes</taxon>
        <taxon>Chlorophyceae</taxon>
        <taxon>CS clade</taxon>
        <taxon>Chlamydomonadales</taxon>
        <taxon>Chlamydomonadaceae</taxon>
        <taxon>Chlamydomonas</taxon>
    </lineage>
</organism>
<dbReference type="AlphaFoldDB" id="A0A835TF63"/>
<evidence type="ECO:0000256" key="4">
    <source>
        <dbReference type="ARBA" id="ARBA00025806"/>
    </source>
</evidence>
<reference evidence="5" key="1">
    <citation type="journal article" date="2020" name="bioRxiv">
        <title>Comparative genomics of Chlamydomonas.</title>
        <authorList>
            <person name="Craig R.J."/>
            <person name="Hasan A.R."/>
            <person name="Ness R.W."/>
            <person name="Keightley P.D."/>
        </authorList>
    </citation>
    <scope>NUCLEOTIDE SEQUENCE</scope>
    <source>
        <strain evidence="5">SAG 7.73</strain>
    </source>
</reference>
<sequence length="690" mass="70429">MQQGAPLRSVTNTSGHVPLTATFYPAGKHANNQRTDAKGAPLPSFAGLMQHHVVPTGGEASNAAGGPAKRPRMEDVLQQHAPREQLLVSELMGWRSSQQEPSTVGASILGTTTAVATTDGQTDFRALFARGASQAQAPLFQNAPGGLSAATAGLRTFADVATRPAMGSEDVGRMDVMGAMRAAYTTAGPAAAAAAGPQGPGCDGGAVFGPGTAAGVAAGGASICLENLTPDQLPVDWSIKRSLTFSSRAPFTLHERAQQAPARARWRAMQGVVNLDLDSLASDPAAHYLACQLSWRHPEIVLDPASICAAARSVVAPSSAAALTGAVQAGGATSFGGGSLASGGGGGANMLTLRLAAWRNALHGLYSSYRSGTCELFYVVNPAPKGPYAALFASKGIRGCNDSYAVVSQSTRLLRNRLTAAGVPFTMPLHDQHQPAAAPGGEAAPSTAIAEDGDLCDENPQNNASAAQVLGAGVADNSRQSLILARGPRAVHGLYDFLLNDTSYPGLGKSGSTGVGLAPGASAAAAAAAQDDVADLPMLLAPVPFEGGVAWRPTIKALTMTNRDGATAGPAPNPTGTTTGDTGAAVTHVLQLSGPLPPWTVRRMCGLLSQLQHAGYSAVMEAEAYSIPLNSTVPEQAPEEAGADVRPMFTQGGAVTLEELIAWRQPVALAAGRPVKGVTCSESQRLCVRL</sequence>
<name>A0A835TF63_CHLIN</name>
<dbReference type="PANTHER" id="PTHR12972">
    <property type="entry name" value="DOWNSTREAM NEIGHBOR OF SON"/>
    <property type="match status" value="1"/>
</dbReference>
<proteinExistence type="inferred from homology"/>
<comment type="similarity">
    <text evidence="4">Belongs to the DONSON family.</text>
</comment>
<dbReference type="PANTHER" id="PTHR12972:SF0">
    <property type="entry name" value="PROTEIN DOWNSTREAM NEIGHBOR OF SON"/>
    <property type="match status" value="1"/>
</dbReference>
<protein>
    <submittedName>
        <fullName evidence="5">Uncharacterized protein</fullName>
    </submittedName>
</protein>
<dbReference type="InterPro" id="IPR024861">
    <property type="entry name" value="Donson"/>
</dbReference>
<comment type="subcellular location">
    <subcellularLocation>
        <location evidence="1">Nucleus</location>
    </subcellularLocation>
</comment>
<evidence type="ECO:0000256" key="3">
    <source>
        <dbReference type="ARBA" id="ARBA00023242"/>
    </source>
</evidence>
<evidence type="ECO:0000256" key="2">
    <source>
        <dbReference type="ARBA" id="ARBA00022473"/>
    </source>
</evidence>
<gene>
    <name evidence="5" type="ORF">HXX76_002364</name>
</gene>
<dbReference type="Proteomes" id="UP000650467">
    <property type="component" value="Unassembled WGS sequence"/>
</dbReference>
<dbReference type="OrthoDB" id="534063at2759"/>
<dbReference type="EMBL" id="JAEHOC010000004">
    <property type="protein sequence ID" value="KAG2442278.1"/>
    <property type="molecule type" value="Genomic_DNA"/>
</dbReference>
<dbReference type="GO" id="GO:0033260">
    <property type="term" value="P:nuclear DNA replication"/>
    <property type="evidence" value="ECO:0007669"/>
    <property type="project" value="TreeGrafter"/>
</dbReference>
<evidence type="ECO:0000313" key="6">
    <source>
        <dbReference type="Proteomes" id="UP000650467"/>
    </source>
</evidence>
<evidence type="ECO:0000313" key="5">
    <source>
        <dbReference type="EMBL" id="KAG2442278.1"/>
    </source>
</evidence>